<dbReference type="PANTHER" id="PTHR34835">
    <property type="entry name" value="OS07G0283600 PROTEIN-RELATED"/>
    <property type="match status" value="1"/>
</dbReference>
<protein>
    <submittedName>
        <fullName evidence="1">Uncharacterized protein</fullName>
    </submittedName>
</protein>
<name>A0A0A9AJW3_ARUDO</name>
<sequence length="186" mass="20923">MAQRKKISDMGFGGLFQISAEGLDNRSLLVFLMDKLNPDSMILEVGNQGGLQINPLAVNKVLGIPIGDENTPSSTEEENTRALIEFRKLVHVDKNMDVKCKHLLDLISKCALPNDFAIRIFFVVTFNKLLFPGSDNNIRGQDAFMTKDLSRFRDINWCKAVVDELRHAAITWRSEKRNPSLAALFS</sequence>
<evidence type="ECO:0000313" key="1">
    <source>
        <dbReference type="EMBL" id="JAD50108.1"/>
    </source>
</evidence>
<organism evidence="1">
    <name type="scientific">Arundo donax</name>
    <name type="common">Giant reed</name>
    <name type="synonym">Donax arundinaceus</name>
    <dbReference type="NCBI Taxonomy" id="35708"/>
    <lineage>
        <taxon>Eukaryota</taxon>
        <taxon>Viridiplantae</taxon>
        <taxon>Streptophyta</taxon>
        <taxon>Embryophyta</taxon>
        <taxon>Tracheophyta</taxon>
        <taxon>Spermatophyta</taxon>
        <taxon>Magnoliopsida</taxon>
        <taxon>Liliopsida</taxon>
        <taxon>Poales</taxon>
        <taxon>Poaceae</taxon>
        <taxon>PACMAD clade</taxon>
        <taxon>Arundinoideae</taxon>
        <taxon>Arundineae</taxon>
        <taxon>Arundo</taxon>
    </lineage>
</organism>
<dbReference type="EMBL" id="GBRH01247787">
    <property type="protein sequence ID" value="JAD50108.1"/>
    <property type="molecule type" value="Transcribed_RNA"/>
</dbReference>
<accession>A0A0A9AJW3</accession>
<reference evidence="1" key="2">
    <citation type="journal article" date="2015" name="Data Brief">
        <title>Shoot transcriptome of the giant reed, Arundo donax.</title>
        <authorList>
            <person name="Barrero R.A."/>
            <person name="Guerrero F.D."/>
            <person name="Moolhuijzen P."/>
            <person name="Goolsby J.A."/>
            <person name="Tidwell J."/>
            <person name="Bellgard S.E."/>
            <person name="Bellgard M.I."/>
        </authorList>
    </citation>
    <scope>NUCLEOTIDE SEQUENCE</scope>
    <source>
        <tissue evidence="1">Shoot tissue taken approximately 20 cm above the soil surface</tissue>
    </source>
</reference>
<proteinExistence type="predicted"/>
<reference evidence="1" key="1">
    <citation type="submission" date="2014-09" db="EMBL/GenBank/DDBJ databases">
        <authorList>
            <person name="Magalhaes I.L.F."/>
            <person name="Oliveira U."/>
            <person name="Santos F.R."/>
            <person name="Vidigal T.H.D.A."/>
            <person name="Brescovit A.D."/>
            <person name="Santos A.J."/>
        </authorList>
    </citation>
    <scope>NUCLEOTIDE SEQUENCE</scope>
    <source>
        <tissue evidence="1">Shoot tissue taken approximately 20 cm above the soil surface</tissue>
    </source>
</reference>
<dbReference type="AlphaFoldDB" id="A0A0A9AJW3"/>
<dbReference type="PANTHER" id="PTHR34835:SF71">
    <property type="entry name" value="UBIQUITIN-LIKE PROTEASE FAMILY PROFILE DOMAIN-CONTAINING PROTEIN"/>
    <property type="match status" value="1"/>
</dbReference>